<evidence type="ECO:0000313" key="1">
    <source>
        <dbReference type="EMBL" id="KAF7824463.1"/>
    </source>
</evidence>
<gene>
    <name evidence="1" type="ORF">G2W53_022607</name>
</gene>
<dbReference type="AlphaFoldDB" id="A0A834WKN7"/>
<accession>A0A834WKN7</accession>
<dbReference type="EMBL" id="JAAIUW010000007">
    <property type="protein sequence ID" value="KAF7824463.1"/>
    <property type="molecule type" value="Genomic_DNA"/>
</dbReference>
<dbReference type="Proteomes" id="UP000634136">
    <property type="component" value="Unassembled WGS sequence"/>
</dbReference>
<sequence length="39" mass="4232">MSKVKCGTFTMLDAKGHEVAYHVMAFAIPSNNDPTSGFK</sequence>
<protein>
    <submittedName>
        <fullName evidence="1">Uncharacterized protein</fullName>
    </submittedName>
</protein>
<comment type="caution">
    <text evidence="1">The sequence shown here is derived from an EMBL/GenBank/DDBJ whole genome shotgun (WGS) entry which is preliminary data.</text>
</comment>
<reference evidence="1" key="1">
    <citation type="submission" date="2020-09" db="EMBL/GenBank/DDBJ databases">
        <title>Genome-Enabled Discovery of Anthraquinone Biosynthesis in Senna tora.</title>
        <authorList>
            <person name="Kang S.-H."/>
            <person name="Pandey R.P."/>
            <person name="Lee C.-M."/>
            <person name="Sim J.-S."/>
            <person name="Jeong J.-T."/>
            <person name="Choi B.-S."/>
            <person name="Jung M."/>
            <person name="Ginzburg D."/>
            <person name="Zhao K."/>
            <person name="Won S.Y."/>
            <person name="Oh T.-J."/>
            <person name="Yu Y."/>
            <person name="Kim N.-H."/>
            <person name="Lee O.R."/>
            <person name="Lee T.-H."/>
            <person name="Bashyal P."/>
            <person name="Kim T.-S."/>
            <person name="Lee W.-H."/>
            <person name="Kawkins C."/>
            <person name="Kim C.-K."/>
            <person name="Kim J.S."/>
            <person name="Ahn B.O."/>
            <person name="Rhee S.Y."/>
            <person name="Sohng J.K."/>
        </authorList>
    </citation>
    <scope>NUCLEOTIDE SEQUENCE</scope>
    <source>
        <tissue evidence="1">Leaf</tissue>
    </source>
</reference>
<evidence type="ECO:0000313" key="2">
    <source>
        <dbReference type="Proteomes" id="UP000634136"/>
    </source>
</evidence>
<organism evidence="1 2">
    <name type="scientific">Senna tora</name>
    <dbReference type="NCBI Taxonomy" id="362788"/>
    <lineage>
        <taxon>Eukaryota</taxon>
        <taxon>Viridiplantae</taxon>
        <taxon>Streptophyta</taxon>
        <taxon>Embryophyta</taxon>
        <taxon>Tracheophyta</taxon>
        <taxon>Spermatophyta</taxon>
        <taxon>Magnoliopsida</taxon>
        <taxon>eudicotyledons</taxon>
        <taxon>Gunneridae</taxon>
        <taxon>Pentapetalae</taxon>
        <taxon>rosids</taxon>
        <taxon>fabids</taxon>
        <taxon>Fabales</taxon>
        <taxon>Fabaceae</taxon>
        <taxon>Caesalpinioideae</taxon>
        <taxon>Cassia clade</taxon>
        <taxon>Senna</taxon>
    </lineage>
</organism>
<name>A0A834WKN7_9FABA</name>
<keyword evidence="2" id="KW-1185">Reference proteome</keyword>
<proteinExistence type="predicted"/>